<comment type="caution">
    <text evidence="2">The sequence shown here is derived from an EMBL/GenBank/DDBJ whole genome shotgun (WGS) entry which is preliminary data.</text>
</comment>
<keyword evidence="3" id="KW-1185">Reference proteome</keyword>
<gene>
    <name evidence="2" type="ORF">LshimejAT787_0104600</name>
</gene>
<feature type="region of interest" description="Disordered" evidence="1">
    <location>
        <begin position="166"/>
        <end position="190"/>
    </location>
</feature>
<evidence type="ECO:0000313" key="3">
    <source>
        <dbReference type="Proteomes" id="UP001063166"/>
    </source>
</evidence>
<evidence type="ECO:0000256" key="1">
    <source>
        <dbReference type="SAM" id="MobiDB-lite"/>
    </source>
</evidence>
<evidence type="ECO:0000313" key="2">
    <source>
        <dbReference type="EMBL" id="GLB33576.1"/>
    </source>
</evidence>
<protein>
    <submittedName>
        <fullName evidence="2">Uncharacterized protein</fullName>
    </submittedName>
</protein>
<dbReference type="AlphaFoldDB" id="A0A9P3PCV5"/>
<name>A0A9P3PCV5_LYOSH</name>
<dbReference type="EMBL" id="BRPK01000001">
    <property type="protein sequence ID" value="GLB33576.1"/>
    <property type="molecule type" value="Genomic_DNA"/>
</dbReference>
<proteinExistence type="predicted"/>
<reference evidence="2" key="1">
    <citation type="submission" date="2022-07" db="EMBL/GenBank/DDBJ databases">
        <title>The genome of Lyophyllum shimeji provides insight into the initial evolution of ectomycorrhizal fungal genome.</title>
        <authorList>
            <person name="Kobayashi Y."/>
            <person name="Shibata T."/>
            <person name="Hirakawa H."/>
            <person name="Shigenobu S."/>
            <person name="Nishiyama T."/>
            <person name="Yamada A."/>
            <person name="Hasebe M."/>
            <person name="Kawaguchi M."/>
        </authorList>
    </citation>
    <scope>NUCLEOTIDE SEQUENCE</scope>
    <source>
        <strain evidence="2">AT787</strain>
    </source>
</reference>
<accession>A0A9P3PCV5</accession>
<sequence length="190" mass="21417">MTLSPILQRCALQRGIIRRHVSTKTTKPKPKQKRTLPDEKLRALIALYHQADSFITPENLSQRIDEAFLSSTEPRPNTFQPTVKELQNALAVQRKAPKIAEWDQETLINRTPANGAADYRVYDKWSSVKTARELKVVEALYGVNAAKLGATHPGLEVLREAVTKKTVPEPLNPEDIKGFLEKEPMDVPKN</sequence>
<organism evidence="2 3">
    <name type="scientific">Lyophyllum shimeji</name>
    <name type="common">Hon-shimeji</name>
    <name type="synonym">Tricholoma shimeji</name>
    <dbReference type="NCBI Taxonomy" id="47721"/>
    <lineage>
        <taxon>Eukaryota</taxon>
        <taxon>Fungi</taxon>
        <taxon>Dikarya</taxon>
        <taxon>Basidiomycota</taxon>
        <taxon>Agaricomycotina</taxon>
        <taxon>Agaricomycetes</taxon>
        <taxon>Agaricomycetidae</taxon>
        <taxon>Agaricales</taxon>
        <taxon>Tricholomatineae</taxon>
        <taxon>Lyophyllaceae</taxon>
        <taxon>Lyophyllum</taxon>
    </lineage>
</organism>
<dbReference type="Proteomes" id="UP001063166">
    <property type="component" value="Unassembled WGS sequence"/>
</dbReference>
<feature type="compositionally biased region" description="Basic and acidic residues" evidence="1">
    <location>
        <begin position="174"/>
        <end position="190"/>
    </location>
</feature>
<dbReference type="OrthoDB" id="5597211at2759"/>